<sequence length="387" mass="42091">MDNTERRARLALRHRLAGPPAHDPVEVTRDLVVLHATDAATVYLGAAARLHAPVIKDLEHALYADRTLIRMLGMRRTMFVAPVEHAPIVQAACTDAIAVVQRKLLLKHLTEAGHDLGDPWLRDVEQATLAALVARGSATAAQLSADEPRLRTQLSIDEDKPYGAAPAITSRVLNLLSMQGLIVRGRPRGSWLSTQYEWAPASVWVPGGLHRHDAAAARIELARLWLARFGPAMPADLKWWAGWTGAQVKAALAGLDVEEVTLEDGAAGVVLADDVAPVSSPDPWVALLPALDPTIMGWVGREWYLGPHSPALFDRSGNPGPTVWVDGRVVGGWSQRPDGKIVHRLLEEVPAGTKKRITTAASELEDWLGDARVKPKFRTPLERELSA</sequence>
<dbReference type="STRING" id="137265.SAMN05421684_5271"/>
<accession>A0A1H3T6P9</accession>
<name>A0A1H3T6P9_9ACTN</name>
<dbReference type="OrthoDB" id="9148135at2"/>
<dbReference type="PANTHER" id="PTHR38479">
    <property type="entry name" value="LMO0824 PROTEIN"/>
    <property type="match status" value="1"/>
</dbReference>
<keyword evidence="2" id="KW-1185">Reference proteome</keyword>
<proteinExistence type="predicted"/>
<organism evidence="1 2">
    <name type="scientific">Asanoa ishikariensis</name>
    <dbReference type="NCBI Taxonomy" id="137265"/>
    <lineage>
        <taxon>Bacteria</taxon>
        <taxon>Bacillati</taxon>
        <taxon>Actinomycetota</taxon>
        <taxon>Actinomycetes</taxon>
        <taxon>Micromonosporales</taxon>
        <taxon>Micromonosporaceae</taxon>
        <taxon>Asanoa</taxon>
    </lineage>
</organism>
<gene>
    <name evidence="1" type="ORF">SAMN05421684_5271</name>
</gene>
<protein>
    <submittedName>
        <fullName evidence="1">Winged helix DNA-binding domain-containing protein</fullName>
    </submittedName>
</protein>
<dbReference type="Proteomes" id="UP000199632">
    <property type="component" value="Unassembled WGS sequence"/>
</dbReference>
<dbReference type="InterPro" id="IPR009351">
    <property type="entry name" value="AlkZ-like"/>
</dbReference>
<evidence type="ECO:0000313" key="2">
    <source>
        <dbReference type="Proteomes" id="UP000199632"/>
    </source>
</evidence>
<dbReference type="GO" id="GO:0003677">
    <property type="term" value="F:DNA binding"/>
    <property type="evidence" value="ECO:0007669"/>
    <property type="project" value="UniProtKB-KW"/>
</dbReference>
<dbReference type="Pfam" id="PF06224">
    <property type="entry name" value="AlkZ-like"/>
    <property type="match status" value="1"/>
</dbReference>
<dbReference type="PANTHER" id="PTHR38479:SF2">
    <property type="entry name" value="WINGED HELIX DNA-BINDING DOMAIN-CONTAINING PROTEIN"/>
    <property type="match status" value="1"/>
</dbReference>
<reference evidence="2" key="1">
    <citation type="submission" date="2016-10" db="EMBL/GenBank/DDBJ databases">
        <authorList>
            <person name="Varghese N."/>
            <person name="Submissions S."/>
        </authorList>
    </citation>
    <scope>NUCLEOTIDE SEQUENCE [LARGE SCALE GENOMIC DNA]</scope>
    <source>
        <strain evidence="2">DSM 44718</strain>
    </source>
</reference>
<evidence type="ECO:0000313" key="1">
    <source>
        <dbReference type="EMBL" id="SDZ45922.1"/>
    </source>
</evidence>
<dbReference type="EMBL" id="FNQB01000003">
    <property type="protein sequence ID" value="SDZ45922.1"/>
    <property type="molecule type" value="Genomic_DNA"/>
</dbReference>
<keyword evidence="1" id="KW-0238">DNA-binding</keyword>
<dbReference type="AlphaFoldDB" id="A0A1H3T6P9"/>